<gene>
    <name evidence="1" type="ORF">BN2475_130074</name>
</gene>
<dbReference type="EMBL" id="CYGX02000013">
    <property type="protein sequence ID" value="SIT38054.1"/>
    <property type="molecule type" value="Genomic_DNA"/>
</dbReference>
<proteinExistence type="predicted"/>
<name>A0A1N7RSH4_9BURK</name>
<protein>
    <submittedName>
        <fullName evidence="1">Uncharacterized protein</fullName>
    </submittedName>
</protein>
<accession>A0A1N7RSH4</accession>
<keyword evidence="2" id="KW-1185">Reference proteome</keyword>
<sequence>MRLFVSILYNAVREGIAFALSRQSTEMLDGIGFHVADWSFGTVFSELNRAPHAHRNALSAMCRN</sequence>
<reference evidence="1 2" key="1">
    <citation type="submission" date="2016-12" db="EMBL/GenBank/DDBJ databases">
        <authorList>
            <person name="Song W.-J."/>
            <person name="Kurnit D.M."/>
        </authorList>
    </citation>
    <scope>NUCLEOTIDE SEQUENCE [LARGE SCALE GENOMIC DNA]</scope>
    <source>
        <strain evidence="1 2">STM7296</strain>
    </source>
</reference>
<evidence type="ECO:0000313" key="2">
    <source>
        <dbReference type="Proteomes" id="UP000187012"/>
    </source>
</evidence>
<organism evidence="1 2">
    <name type="scientific">Paraburkholderia ribeironis</name>
    <dbReference type="NCBI Taxonomy" id="1247936"/>
    <lineage>
        <taxon>Bacteria</taxon>
        <taxon>Pseudomonadati</taxon>
        <taxon>Pseudomonadota</taxon>
        <taxon>Betaproteobacteria</taxon>
        <taxon>Burkholderiales</taxon>
        <taxon>Burkholderiaceae</taxon>
        <taxon>Paraburkholderia</taxon>
    </lineage>
</organism>
<dbReference type="Proteomes" id="UP000187012">
    <property type="component" value="Unassembled WGS sequence"/>
</dbReference>
<dbReference type="AlphaFoldDB" id="A0A1N7RSH4"/>
<evidence type="ECO:0000313" key="1">
    <source>
        <dbReference type="EMBL" id="SIT38054.1"/>
    </source>
</evidence>